<feature type="region of interest" description="Disordered" evidence="1">
    <location>
        <begin position="1"/>
        <end position="52"/>
    </location>
</feature>
<protein>
    <submittedName>
        <fullName evidence="2">Uncharacterized protein</fullName>
    </submittedName>
</protein>
<gene>
    <name evidence="2" type="ORF">BW737_000675</name>
</gene>
<feature type="compositionally biased region" description="Polar residues" evidence="1">
    <location>
        <begin position="31"/>
        <end position="47"/>
    </location>
</feature>
<comment type="caution">
    <text evidence="2">The sequence shown here is derived from an EMBL/GenBank/DDBJ whole genome shotgun (WGS) entry which is preliminary data.</text>
</comment>
<name>A0ABX4ME36_9ACTO</name>
<sequence length="118" mass="11714">MTVPARPQSIRATALPSARVGNGRGAGVTRSAASAQLPDSSGSSSKRAPSVVRAARMSAVSCERRAPRSVVGPSATAAATRARAVSDFDPGRSTTVSSGPVAAGAGQADAVPMLTARR</sequence>
<evidence type="ECO:0000313" key="2">
    <source>
        <dbReference type="EMBL" id="PHP53725.1"/>
    </source>
</evidence>
<organism evidence="2 3">
    <name type="scientific">Actinomyces ruminis</name>
    <dbReference type="NCBI Taxonomy" id="1937003"/>
    <lineage>
        <taxon>Bacteria</taxon>
        <taxon>Bacillati</taxon>
        <taxon>Actinomycetota</taxon>
        <taxon>Actinomycetes</taxon>
        <taxon>Actinomycetales</taxon>
        <taxon>Actinomycetaceae</taxon>
        <taxon>Actinomyces</taxon>
    </lineage>
</organism>
<feature type="region of interest" description="Disordered" evidence="1">
    <location>
        <begin position="82"/>
        <end position="118"/>
    </location>
</feature>
<dbReference type="Proteomes" id="UP000194577">
    <property type="component" value="Unassembled WGS sequence"/>
</dbReference>
<keyword evidence="3" id="KW-1185">Reference proteome</keyword>
<accession>A0ABX4ME36</accession>
<dbReference type="EMBL" id="MTPX02000007">
    <property type="protein sequence ID" value="PHP53725.1"/>
    <property type="molecule type" value="Genomic_DNA"/>
</dbReference>
<evidence type="ECO:0000256" key="1">
    <source>
        <dbReference type="SAM" id="MobiDB-lite"/>
    </source>
</evidence>
<reference evidence="2 3" key="1">
    <citation type="submission" date="2017-10" db="EMBL/GenBank/DDBJ databases">
        <title>Draft genome sequence of cellulolytic Actinomyces sp CtC72 isolated from cattle rumen fluid.</title>
        <authorList>
            <person name="Joshi A.J."/>
            <person name="Vasudevan G."/>
            <person name="Lanjekar V.B."/>
            <person name="Hivarkar S."/>
            <person name="Engineer A."/>
            <person name="Pore S.D."/>
            <person name="Dhakephalkar P.K."/>
            <person name="Dagar S."/>
        </authorList>
    </citation>
    <scope>NUCLEOTIDE SEQUENCE [LARGE SCALE GENOMIC DNA]</scope>
    <source>
        <strain evidence="3">CtC72</strain>
    </source>
</reference>
<evidence type="ECO:0000313" key="3">
    <source>
        <dbReference type="Proteomes" id="UP000194577"/>
    </source>
</evidence>
<proteinExistence type="predicted"/>